<reference evidence="2" key="1">
    <citation type="submission" date="2020-11" db="EMBL/GenBank/DDBJ databases">
        <title>Isolation and identification of active actinomycetes.</title>
        <authorList>
            <person name="Sun X."/>
        </authorList>
    </citation>
    <scope>NUCLEOTIDE SEQUENCE</scope>
    <source>
        <strain evidence="2">NEAU-A11</strain>
    </source>
</reference>
<protein>
    <submittedName>
        <fullName evidence="2">Uncharacterized protein</fullName>
    </submittedName>
</protein>
<proteinExistence type="predicted"/>
<keyword evidence="1" id="KW-0812">Transmembrane</keyword>
<feature type="transmembrane region" description="Helical" evidence="1">
    <location>
        <begin position="407"/>
        <end position="427"/>
    </location>
</feature>
<dbReference type="RefSeq" id="WP_196413172.1">
    <property type="nucleotide sequence ID" value="NZ_JADQTO010000003.1"/>
</dbReference>
<sequence length="498" mass="51558">MILRAEWIKFRTVPTWTAGLAAAALLVVALGCLFASGSQMSCMEGTREVKCPAPPTNADGVAVEDKFTFVHRALTGDGSITARVGELDGTITYPPPNHDQIVSGIVPWSKAGLMVKDGTNQGADYAAVLLTGAHGVRMQHGFTHDQVAPDFASARAAWLRLTRAGEQITGFVSADGTTWQKIDTVRLKGLPATVRIGLFVTSPSGVTVNEQSQGGHTVQARFTQSTARFSQVTPAGGWTGTLVGHSDYRTGWQKTHPPGHTESGGVLTVAGAGDIAPQTHAEGLPVERVLTGVFAGLVPLIVVAVLCGTAEFRRRMIGTTLVAMPYPGRVSAAKAAVVGAASLVAGLAAVAVTLSVGLRMLGANDVIVLPVPWTTTLRIAVGTALLLALAGVFAYGMGSLLRRAVPAVVAVTALLVAPPILAVTSVLPPGLGVWLLRLTPGAAFAIQQGVPAYPQLSAPQTVFDGYFPLAPWAGLGVLGLYALVAVAAATWRLRRGAA</sequence>
<feature type="transmembrane region" description="Helical" evidence="1">
    <location>
        <begin position="289"/>
        <end position="312"/>
    </location>
</feature>
<dbReference type="PROSITE" id="PS51257">
    <property type="entry name" value="PROKAR_LIPOPROTEIN"/>
    <property type="match status" value="1"/>
</dbReference>
<gene>
    <name evidence="2" type="ORF">I4J89_07885</name>
</gene>
<dbReference type="EMBL" id="JADQTO010000003">
    <property type="protein sequence ID" value="MBG0561380.1"/>
    <property type="molecule type" value="Genomic_DNA"/>
</dbReference>
<feature type="transmembrane region" description="Helical" evidence="1">
    <location>
        <begin position="333"/>
        <end position="356"/>
    </location>
</feature>
<dbReference type="AlphaFoldDB" id="A0A931C149"/>
<keyword evidence="1" id="KW-0472">Membrane</keyword>
<dbReference type="Gene3D" id="2.60.120.200">
    <property type="match status" value="1"/>
</dbReference>
<accession>A0A931C149</accession>
<evidence type="ECO:0000313" key="3">
    <source>
        <dbReference type="Proteomes" id="UP000598146"/>
    </source>
</evidence>
<organism evidence="2 3">
    <name type="scientific">Actinoplanes aureus</name>
    <dbReference type="NCBI Taxonomy" id="2792083"/>
    <lineage>
        <taxon>Bacteria</taxon>
        <taxon>Bacillati</taxon>
        <taxon>Actinomycetota</taxon>
        <taxon>Actinomycetes</taxon>
        <taxon>Micromonosporales</taxon>
        <taxon>Micromonosporaceae</taxon>
        <taxon>Actinoplanes</taxon>
    </lineage>
</organism>
<name>A0A931C149_9ACTN</name>
<comment type="caution">
    <text evidence="2">The sequence shown here is derived from an EMBL/GenBank/DDBJ whole genome shotgun (WGS) entry which is preliminary data.</text>
</comment>
<evidence type="ECO:0000256" key="1">
    <source>
        <dbReference type="SAM" id="Phobius"/>
    </source>
</evidence>
<keyword evidence="1" id="KW-1133">Transmembrane helix</keyword>
<evidence type="ECO:0000313" key="2">
    <source>
        <dbReference type="EMBL" id="MBG0561380.1"/>
    </source>
</evidence>
<dbReference type="Proteomes" id="UP000598146">
    <property type="component" value="Unassembled WGS sequence"/>
</dbReference>
<feature type="transmembrane region" description="Helical" evidence="1">
    <location>
        <begin position="376"/>
        <end position="395"/>
    </location>
</feature>
<keyword evidence="3" id="KW-1185">Reference proteome</keyword>
<feature type="transmembrane region" description="Helical" evidence="1">
    <location>
        <begin position="469"/>
        <end position="491"/>
    </location>
</feature>